<protein>
    <submittedName>
        <fullName evidence="1">Uncharacterized protein</fullName>
    </submittedName>
</protein>
<evidence type="ECO:0000313" key="2">
    <source>
        <dbReference type="Proteomes" id="UP000276133"/>
    </source>
</evidence>
<dbReference type="EMBL" id="REGN01004062">
    <property type="protein sequence ID" value="RNA19372.1"/>
    <property type="molecule type" value="Genomic_DNA"/>
</dbReference>
<dbReference type="AlphaFoldDB" id="A0A3M7R6W6"/>
<gene>
    <name evidence="1" type="ORF">BpHYR1_028250</name>
</gene>
<sequence length="112" mass="13563">MNKNRLSKQSLLCEFVQHKRWLNQEQKSKIKKIDRSNVDRTSSKFKIEDHLVFKKQEIFIRKNKAETRSEKCSLNIRDSINTSINYKVCRFSVDFEDQHECLFQMKFNTDIE</sequence>
<reference evidence="1 2" key="1">
    <citation type="journal article" date="2018" name="Sci. Rep.">
        <title>Genomic signatures of local adaptation to the degree of environmental predictability in rotifers.</title>
        <authorList>
            <person name="Franch-Gras L."/>
            <person name="Hahn C."/>
            <person name="Garcia-Roger E.M."/>
            <person name="Carmona M.J."/>
            <person name="Serra M."/>
            <person name="Gomez A."/>
        </authorList>
    </citation>
    <scope>NUCLEOTIDE SEQUENCE [LARGE SCALE GENOMIC DNA]</scope>
    <source>
        <strain evidence="1">HYR1</strain>
    </source>
</reference>
<name>A0A3M7R6W6_BRAPC</name>
<organism evidence="1 2">
    <name type="scientific">Brachionus plicatilis</name>
    <name type="common">Marine rotifer</name>
    <name type="synonym">Brachionus muelleri</name>
    <dbReference type="NCBI Taxonomy" id="10195"/>
    <lineage>
        <taxon>Eukaryota</taxon>
        <taxon>Metazoa</taxon>
        <taxon>Spiralia</taxon>
        <taxon>Gnathifera</taxon>
        <taxon>Rotifera</taxon>
        <taxon>Eurotatoria</taxon>
        <taxon>Monogononta</taxon>
        <taxon>Pseudotrocha</taxon>
        <taxon>Ploima</taxon>
        <taxon>Brachionidae</taxon>
        <taxon>Brachionus</taxon>
    </lineage>
</organism>
<proteinExistence type="predicted"/>
<dbReference type="Proteomes" id="UP000276133">
    <property type="component" value="Unassembled WGS sequence"/>
</dbReference>
<evidence type="ECO:0000313" key="1">
    <source>
        <dbReference type="EMBL" id="RNA19372.1"/>
    </source>
</evidence>
<comment type="caution">
    <text evidence="1">The sequence shown here is derived from an EMBL/GenBank/DDBJ whole genome shotgun (WGS) entry which is preliminary data.</text>
</comment>
<keyword evidence="2" id="KW-1185">Reference proteome</keyword>
<accession>A0A3M7R6W6</accession>